<comment type="caution">
    <text evidence="2">The sequence shown here is derived from an EMBL/GenBank/DDBJ whole genome shotgun (WGS) entry which is preliminary data.</text>
</comment>
<gene>
    <name evidence="2" type="ORF">GCM10023257_11780</name>
</gene>
<feature type="compositionally biased region" description="Basic and acidic residues" evidence="1">
    <location>
        <begin position="25"/>
        <end position="35"/>
    </location>
</feature>
<evidence type="ECO:0000313" key="2">
    <source>
        <dbReference type="EMBL" id="GAA4976385.1"/>
    </source>
</evidence>
<dbReference type="Proteomes" id="UP001500610">
    <property type="component" value="Unassembled WGS sequence"/>
</dbReference>
<proteinExistence type="predicted"/>
<keyword evidence="3" id="KW-1185">Reference proteome</keyword>
<sequence>MPVPARGDDDGGAGRLVVHQLRLHDVGGRRDDGESAGRPAAHARTPTCCMADSAISHGQRVPQPWHAGSGPSAGGCSLRIFPVTSQKTACPAVDGSRLAPGSAVRARW</sequence>
<feature type="region of interest" description="Disordered" evidence="1">
    <location>
        <begin position="25"/>
        <end position="45"/>
    </location>
</feature>
<reference evidence="3" key="1">
    <citation type="journal article" date="2019" name="Int. J. Syst. Evol. Microbiol.">
        <title>The Global Catalogue of Microorganisms (GCM) 10K type strain sequencing project: providing services to taxonomists for standard genome sequencing and annotation.</title>
        <authorList>
            <consortium name="The Broad Institute Genomics Platform"/>
            <consortium name="The Broad Institute Genome Sequencing Center for Infectious Disease"/>
            <person name="Wu L."/>
            <person name="Ma J."/>
        </authorList>
    </citation>
    <scope>NUCLEOTIDE SEQUENCE [LARGE SCALE GENOMIC DNA]</scope>
    <source>
        <strain evidence="3">JCM 17657</strain>
    </source>
</reference>
<evidence type="ECO:0000256" key="1">
    <source>
        <dbReference type="SAM" id="MobiDB-lite"/>
    </source>
</evidence>
<accession>A0ABP9HQU1</accession>
<organism evidence="2 3">
    <name type="scientific">Streptomyces hyderabadensis</name>
    <dbReference type="NCBI Taxonomy" id="598549"/>
    <lineage>
        <taxon>Bacteria</taxon>
        <taxon>Bacillati</taxon>
        <taxon>Actinomycetota</taxon>
        <taxon>Actinomycetes</taxon>
        <taxon>Kitasatosporales</taxon>
        <taxon>Streptomycetaceae</taxon>
        <taxon>Streptomyces</taxon>
    </lineage>
</organism>
<protein>
    <submittedName>
        <fullName evidence="2">Uncharacterized protein</fullName>
    </submittedName>
</protein>
<evidence type="ECO:0000313" key="3">
    <source>
        <dbReference type="Proteomes" id="UP001500610"/>
    </source>
</evidence>
<dbReference type="EMBL" id="BAABIV010000003">
    <property type="protein sequence ID" value="GAA4976385.1"/>
    <property type="molecule type" value="Genomic_DNA"/>
</dbReference>
<name>A0ABP9HQU1_9ACTN</name>